<dbReference type="RefSeq" id="XP_041287073.1">
    <property type="nucleotide sequence ID" value="XM_041429766.1"/>
</dbReference>
<dbReference type="AlphaFoldDB" id="A0A9P7EWI3"/>
<proteinExistence type="predicted"/>
<dbReference type="GeneID" id="64692025"/>
<organism evidence="1 2">
    <name type="scientific">Suillus discolor</name>
    <dbReference type="NCBI Taxonomy" id="1912936"/>
    <lineage>
        <taxon>Eukaryota</taxon>
        <taxon>Fungi</taxon>
        <taxon>Dikarya</taxon>
        <taxon>Basidiomycota</taxon>
        <taxon>Agaricomycotina</taxon>
        <taxon>Agaricomycetes</taxon>
        <taxon>Agaricomycetidae</taxon>
        <taxon>Boletales</taxon>
        <taxon>Suillineae</taxon>
        <taxon>Suillaceae</taxon>
        <taxon>Suillus</taxon>
    </lineage>
</organism>
<reference evidence="1" key="1">
    <citation type="journal article" date="2020" name="New Phytol.">
        <title>Comparative genomics reveals dynamic genome evolution in host specialist ectomycorrhizal fungi.</title>
        <authorList>
            <person name="Lofgren L.A."/>
            <person name="Nguyen N.H."/>
            <person name="Vilgalys R."/>
            <person name="Ruytinx J."/>
            <person name="Liao H.L."/>
            <person name="Branco S."/>
            <person name="Kuo A."/>
            <person name="LaButti K."/>
            <person name="Lipzen A."/>
            <person name="Andreopoulos W."/>
            <person name="Pangilinan J."/>
            <person name="Riley R."/>
            <person name="Hundley H."/>
            <person name="Na H."/>
            <person name="Barry K."/>
            <person name="Grigoriev I.V."/>
            <person name="Stajich J.E."/>
            <person name="Kennedy P.G."/>
        </authorList>
    </citation>
    <scope>NUCLEOTIDE SEQUENCE</scope>
    <source>
        <strain evidence="1">FC423</strain>
    </source>
</reference>
<evidence type="ECO:0000313" key="1">
    <source>
        <dbReference type="EMBL" id="KAG2093112.1"/>
    </source>
</evidence>
<evidence type="ECO:0000313" key="2">
    <source>
        <dbReference type="Proteomes" id="UP000823399"/>
    </source>
</evidence>
<name>A0A9P7EWI3_9AGAM</name>
<dbReference type="Proteomes" id="UP000823399">
    <property type="component" value="Unassembled WGS sequence"/>
</dbReference>
<gene>
    <name evidence="1" type="ORF">F5147DRAFT_424149</name>
</gene>
<protein>
    <submittedName>
        <fullName evidence="1">Uncharacterized protein</fullName>
    </submittedName>
</protein>
<sequence length="156" mass="18200">MSANKDLERRNHMHLVARLSPSLPGIALTSAASSAQTSAAQNSDSELTLYSTCNSMEMSSQISSTQPYFGSNHYYPHPYPHHHHHPCSYFYPTILPFHHPYYVLFFNHIFINHIFKHPLLLEHFYFVYFLTFSPTNCAVHGQYLTFFHPYRLLIIH</sequence>
<keyword evidence="2" id="KW-1185">Reference proteome</keyword>
<dbReference type="EMBL" id="JABBWM010000086">
    <property type="protein sequence ID" value="KAG2093112.1"/>
    <property type="molecule type" value="Genomic_DNA"/>
</dbReference>
<accession>A0A9P7EWI3</accession>
<comment type="caution">
    <text evidence="1">The sequence shown here is derived from an EMBL/GenBank/DDBJ whole genome shotgun (WGS) entry which is preliminary data.</text>
</comment>